<dbReference type="PRINTS" id="PR01790">
    <property type="entry name" value="SMP30FAMILY"/>
</dbReference>
<reference evidence="6" key="1">
    <citation type="submission" date="2016-10" db="EMBL/GenBank/DDBJ databases">
        <authorList>
            <person name="Varghese N."/>
            <person name="Submissions S."/>
        </authorList>
    </citation>
    <scope>NUCLEOTIDE SEQUENCE [LARGE SCALE GENOMIC DNA]</scope>
    <source>
        <strain evidence="6">CGMCC 1.7655</strain>
    </source>
</reference>
<evidence type="ECO:0000313" key="5">
    <source>
        <dbReference type="EMBL" id="SDL41517.1"/>
    </source>
</evidence>
<keyword evidence="3" id="KW-0479">Metal-binding</keyword>
<feature type="binding site" evidence="3">
    <location>
        <position position="139"/>
    </location>
    <ligand>
        <name>a divalent metal cation</name>
        <dbReference type="ChEBI" id="CHEBI:60240"/>
    </ligand>
</feature>
<feature type="active site" description="Proton donor/acceptor" evidence="2">
    <location>
        <position position="190"/>
    </location>
</feature>
<keyword evidence="6" id="KW-1185">Reference proteome</keyword>
<proteinExistence type="inferred from homology"/>
<dbReference type="InterPro" id="IPR011042">
    <property type="entry name" value="6-blade_b-propeller_TolB-like"/>
</dbReference>
<dbReference type="AlphaFoldDB" id="A0A1G9JVE2"/>
<evidence type="ECO:0000313" key="6">
    <source>
        <dbReference type="Proteomes" id="UP000199555"/>
    </source>
</evidence>
<dbReference type="GO" id="GO:0005509">
    <property type="term" value="F:calcium ion binding"/>
    <property type="evidence" value="ECO:0007669"/>
    <property type="project" value="TreeGrafter"/>
</dbReference>
<dbReference type="STRING" id="525640.SAMN04487971_11064"/>
<evidence type="ECO:0000256" key="2">
    <source>
        <dbReference type="PIRSR" id="PIRSR605511-1"/>
    </source>
</evidence>
<feature type="binding site" evidence="3">
    <location>
        <position position="190"/>
    </location>
    <ligand>
        <name>a divalent metal cation</name>
        <dbReference type="ChEBI" id="CHEBI:60240"/>
    </ligand>
</feature>
<gene>
    <name evidence="5" type="ORF">SAMN04487971_11064</name>
</gene>
<dbReference type="GO" id="GO:0019853">
    <property type="term" value="P:L-ascorbic acid biosynthetic process"/>
    <property type="evidence" value="ECO:0007669"/>
    <property type="project" value="TreeGrafter"/>
</dbReference>
<evidence type="ECO:0000256" key="1">
    <source>
        <dbReference type="ARBA" id="ARBA00008853"/>
    </source>
</evidence>
<dbReference type="SUPFAM" id="SSF63829">
    <property type="entry name" value="Calcium-dependent phosphotriesterase"/>
    <property type="match status" value="1"/>
</dbReference>
<evidence type="ECO:0000256" key="3">
    <source>
        <dbReference type="PIRSR" id="PIRSR605511-2"/>
    </source>
</evidence>
<sequence length="284" mass="30596">MRLLDPTPCELGEGAFWHPERQQFLWLDILGRRLHTAGAPSRDLPELTSAMAWVDRDRLLLSTETGLWLYDMGTGRVGERIAAIADDAPDLRSNDGRADPWGGFWASTMGKAAQAGAGTIRRWFRGELRVIRDGLTIPNAICFDRPRACAYFADTAAGTIWRLPLDPATGWPAGEAEVFLDLTPEGLSPDGAVTDAEGNLWNAQWGAGRVACHDPGGRLIASIPVPARQASCPAFGGADLSDLMVTTAWEGLDPEARRADPQAGCTFVTAVAARGLPEPRVLLP</sequence>
<dbReference type="PANTHER" id="PTHR10907:SF47">
    <property type="entry name" value="REGUCALCIN"/>
    <property type="match status" value="1"/>
</dbReference>
<feature type="binding site" evidence="3">
    <location>
        <position position="92"/>
    </location>
    <ligand>
        <name>substrate</name>
    </ligand>
</feature>
<evidence type="ECO:0000259" key="4">
    <source>
        <dbReference type="Pfam" id="PF08450"/>
    </source>
</evidence>
<accession>A0A1G9JVE2</accession>
<dbReference type="Gene3D" id="2.120.10.30">
    <property type="entry name" value="TolB, C-terminal domain"/>
    <property type="match status" value="1"/>
</dbReference>
<feature type="domain" description="SMP-30/Gluconolactonase/LRE-like region" evidence="4">
    <location>
        <begin position="11"/>
        <end position="248"/>
    </location>
</feature>
<name>A0A1G9JVE2_9RHOB</name>
<feature type="binding site" evidence="3">
    <location>
        <position position="94"/>
    </location>
    <ligand>
        <name>substrate</name>
    </ligand>
</feature>
<comment type="similarity">
    <text evidence="1">Belongs to the SMP-30/CGR1 family.</text>
</comment>
<dbReference type="EMBL" id="FNGE01000010">
    <property type="protein sequence ID" value="SDL41517.1"/>
    <property type="molecule type" value="Genomic_DNA"/>
</dbReference>
<dbReference type="Proteomes" id="UP000199555">
    <property type="component" value="Unassembled WGS sequence"/>
</dbReference>
<keyword evidence="3" id="KW-0862">Zinc</keyword>
<feature type="binding site" evidence="3">
    <location>
        <position position="13"/>
    </location>
    <ligand>
        <name>a divalent metal cation</name>
        <dbReference type="ChEBI" id="CHEBI:60240"/>
    </ligand>
</feature>
<dbReference type="InterPro" id="IPR005511">
    <property type="entry name" value="SMP-30"/>
</dbReference>
<dbReference type="GO" id="GO:0004341">
    <property type="term" value="F:gluconolactonase activity"/>
    <property type="evidence" value="ECO:0007669"/>
    <property type="project" value="TreeGrafter"/>
</dbReference>
<dbReference type="RefSeq" id="WP_245688856.1">
    <property type="nucleotide sequence ID" value="NZ_FNGE01000010.1"/>
</dbReference>
<protein>
    <submittedName>
        <fullName evidence="5">Sugar lactone lactonase YvrE</fullName>
    </submittedName>
</protein>
<dbReference type="InterPro" id="IPR013658">
    <property type="entry name" value="SGL"/>
</dbReference>
<dbReference type="PANTHER" id="PTHR10907">
    <property type="entry name" value="REGUCALCIN"/>
    <property type="match status" value="1"/>
</dbReference>
<organism evidence="5 6">
    <name type="scientific">Paracoccus chinensis</name>
    <dbReference type="NCBI Taxonomy" id="525640"/>
    <lineage>
        <taxon>Bacteria</taxon>
        <taxon>Pseudomonadati</taxon>
        <taxon>Pseudomonadota</taxon>
        <taxon>Alphaproteobacteria</taxon>
        <taxon>Rhodobacterales</taxon>
        <taxon>Paracoccaceae</taxon>
        <taxon>Paracoccus</taxon>
    </lineage>
</organism>
<dbReference type="Pfam" id="PF08450">
    <property type="entry name" value="SGL"/>
    <property type="match status" value="1"/>
</dbReference>
<comment type="cofactor">
    <cofactor evidence="3">
        <name>Zn(2+)</name>
        <dbReference type="ChEBI" id="CHEBI:29105"/>
    </cofactor>
    <text evidence="3">Binds 1 divalent metal cation per subunit.</text>
</comment>